<comment type="caution">
    <text evidence="1">The sequence shown here is derived from an EMBL/GenBank/DDBJ whole genome shotgun (WGS) entry which is preliminary data.</text>
</comment>
<name>A0ABT7UZD2_9LACO</name>
<dbReference type="EMBL" id="JAUDDW010000032">
    <property type="protein sequence ID" value="MDM8267009.1"/>
    <property type="molecule type" value="Genomic_DNA"/>
</dbReference>
<dbReference type="Proteomes" id="UP001529343">
    <property type="component" value="Unassembled WGS sequence"/>
</dbReference>
<evidence type="ECO:0000313" key="2">
    <source>
        <dbReference type="Proteomes" id="UP001529343"/>
    </source>
</evidence>
<protein>
    <submittedName>
        <fullName evidence="1">Uncharacterized protein</fullName>
    </submittedName>
</protein>
<accession>A0ABT7UZD2</accession>
<reference evidence="2" key="1">
    <citation type="submission" date="2023-06" db="EMBL/GenBank/DDBJ databases">
        <title>Identification and characterization of horizontal gene transfer across gut microbiota members of farm animals based on homology search.</title>
        <authorList>
            <person name="Zeman M."/>
            <person name="Kubasova T."/>
            <person name="Jahodarova E."/>
            <person name="Nykrynova M."/>
            <person name="Rychlik I."/>
        </authorList>
    </citation>
    <scope>NUCLEOTIDE SEQUENCE [LARGE SCALE GENOMIC DNA]</scope>
    <source>
        <strain evidence="2">161_Gplus</strain>
    </source>
</reference>
<dbReference type="RefSeq" id="WP_289586411.1">
    <property type="nucleotide sequence ID" value="NZ_JAUDDW010000032.1"/>
</dbReference>
<proteinExistence type="predicted"/>
<reference evidence="1 2" key="2">
    <citation type="submission" date="2023-06" db="EMBL/GenBank/DDBJ databases">
        <authorList>
            <person name="Zeman M."/>
            <person name="Kubasova T."/>
            <person name="Jahodarova E."/>
            <person name="Nykrynova M."/>
            <person name="Rychlik I."/>
        </authorList>
    </citation>
    <scope>NUCLEOTIDE SEQUENCE [LARGE SCALE GENOMIC DNA]</scope>
    <source>
        <strain evidence="1 2">161_Gplus</strain>
    </source>
</reference>
<keyword evidence="2" id="KW-1185">Reference proteome</keyword>
<sequence>MEEKLVKEFEELMMNTKDTKVFNGMIIDYYKKHTKDTFEYPKDRYDELSKPGMHTWTMEDIVVFTLVDSELKDRVKLI</sequence>
<organism evidence="1 2">
    <name type="scientific">Limosilactobacillus pontis</name>
    <dbReference type="NCBI Taxonomy" id="35787"/>
    <lineage>
        <taxon>Bacteria</taxon>
        <taxon>Bacillati</taxon>
        <taxon>Bacillota</taxon>
        <taxon>Bacilli</taxon>
        <taxon>Lactobacillales</taxon>
        <taxon>Lactobacillaceae</taxon>
        <taxon>Limosilactobacillus</taxon>
    </lineage>
</organism>
<gene>
    <name evidence="1" type="ORF">QUW44_07590</name>
</gene>
<evidence type="ECO:0000313" key="1">
    <source>
        <dbReference type="EMBL" id="MDM8267009.1"/>
    </source>
</evidence>